<evidence type="ECO:0000313" key="2">
    <source>
        <dbReference type="Proteomes" id="UP000886595"/>
    </source>
</evidence>
<dbReference type="EMBL" id="JAAMPC010000007">
    <property type="protein sequence ID" value="KAG2305210.1"/>
    <property type="molecule type" value="Genomic_DNA"/>
</dbReference>
<protein>
    <submittedName>
        <fullName evidence="1">Uncharacterized protein</fullName>
    </submittedName>
</protein>
<proteinExistence type="predicted"/>
<evidence type="ECO:0000313" key="1">
    <source>
        <dbReference type="EMBL" id="KAG2305210.1"/>
    </source>
</evidence>
<organism evidence="1 2">
    <name type="scientific">Brassica carinata</name>
    <name type="common">Ethiopian mustard</name>
    <name type="synonym">Abyssinian cabbage</name>
    <dbReference type="NCBI Taxonomy" id="52824"/>
    <lineage>
        <taxon>Eukaryota</taxon>
        <taxon>Viridiplantae</taxon>
        <taxon>Streptophyta</taxon>
        <taxon>Embryophyta</taxon>
        <taxon>Tracheophyta</taxon>
        <taxon>Spermatophyta</taxon>
        <taxon>Magnoliopsida</taxon>
        <taxon>eudicotyledons</taxon>
        <taxon>Gunneridae</taxon>
        <taxon>Pentapetalae</taxon>
        <taxon>rosids</taxon>
        <taxon>malvids</taxon>
        <taxon>Brassicales</taxon>
        <taxon>Brassicaceae</taxon>
        <taxon>Brassiceae</taxon>
        <taxon>Brassica</taxon>
    </lineage>
</organism>
<name>A0A8X7SER9_BRACI</name>
<keyword evidence="2" id="KW-1185">Reference proteome</keyword>
<dbReference type="Proteomes" id="UP000886595">
    <property type="component" value="Unassembled WGS sequence"/>
</dbReference>
<comment type="caution">
    <text evidence="1">The sequence shown here is derived from an EMBL/GenBank/DDBJ whole genome shotgun (WGS) entry which is preliminary data.</text>
</comment>
<dbReference type="OrthoDB" id="10355785at2759"/>
<dbReference type="AlphaFoldDB" id="A0A8X7SER9"/>
<accession>A0A8X7SER9</accession>
<sequence>MIAVCCEKVLSQDNTEAAVRVAEVDRNFKVSNSSSPDHGLGDRVNLNLKRFNKFEAVDGRTPWDHHFINYTCCYLSCYCVCLISNVEKELGKLQRELKKKEGSSNGVIFFVRTYNEIKELMRGHHVEEVKHKLEKLRHENLVNKLERKLVFDEIKLLIV</sequence>
<reference evidence="1 2" key="1">
    <citation type="submission" date="2020-02" db="EMBL/GenBank/DDBJ databases">
        <authorList>
            <person name="Ma Q."/>
            <person name="Huang Y."/>
            <person name="Song X."/>
            <person name="Pei D."/>
        </authorList>
    </citation>
    <scope>NUCLEOTIDE SEQUENCE [LARGE SCALE GENOMIC DNA]</scope>
    <source>
        <strain evidence="1">Sxm20200214</strain>
        <tissue evidence="1">Leaf</tissue>
    </source>
</reference>
<gene>
    <name evidence="1" type="ORF">Bca52824_033861</name>
</gene>